<feature type="transmembrane region" description="Helical" evidence="8">
    <location>
        <begin position="232"/>
        <end position="256"/>
    </location>
</feature>
<dbReference type="PANTHER" id="PTHR48020:SF12">
    <property type="entry name" value="PROTON MYO-INOSITOL COTRANSPORTER"/>
    <property type="match status" value="1"/>
</dbReference>
<dbReference type="InterPro" id="IPR036259">
    <property type="entry name" value="MFS_trans_sf"/>
</dbReference>
<feature type="transmembrane region" description="Helical" evidence="8">
    <location>
        <begin position="27"/>
        <end position="46"/>
    </location>
</feature>
<dbReference type="NCBIfam" id="TIGR00879">
    <property type="entry name" value="SP"/>
    <property type="match status" value="1"/>
</dbReference>
<evidence type="ECO:0000313" key="10">
    <source>
        <dbReference type="EMBL" id="MFD2758183.1"/>
    </source>
</evidence>
<dbReference type="PANTHER" id="PTHR48020">
    <property type="entry name" value="PROTON MYO-INOSITOL COTRANSPORTER"/>
    <property type="match status" value="1"/>
</dbReference>
<comment type="similarity">
    <text evidence="2 7">Belongs to the major facilitator superfamily. Sugar transporter (TC 2.A.1.1) family.</text>
</comment>
<dbReference type="Gene3D" id="1.20.1250.20">
    <property type="entry name" value="MFS general substrate transporter like domains"/>
    <property type="match status" value="1"/>
</dbReference>
<feature type="domain" description="Major facilitator superfamily (MFS) profile" evidence="9">
    <location>
        <begin position="1"/>
        <end position="421"/>
    </location>
</feature>
<dbReference type="PRINTS" id="PR00171">
    <property type="entry name" value="SUGRTRNSPORT"/>
</dbReference>
<evidence type="ECO:0000256" key="2">
    <source>
        <dbReference type="ARBA" id="ARBA00010992"/>
    </source>
</evidence>
<dbReference type="Pfam" id="PF00083">
    <property type="entry name" value="Sugar_tr"/>
    <property type="match status" value="1"/>
</dbReference>
<reference evidence="11" key="1">
    <citation type="journal article" date="2019" name="Int. J. Syst. Evol. Microbiol.">
        <title>The Global Catalogue of Microorganisms (GCM) 10K type strain sequencing project: providing services to taxonomists for standard genome sequencing and annotation.</title>
        <authorList>
            <consortium name="The Broad Institute Genomics Platform"/>
            <consortium name="The Broad Institute Genome Sequencing Center for Infectious Disease"/>
            <person name="Wu L."/>
            <person name="Ma J."/>
        </authorList>
    </citation>
    <scope>NUCLEOTIDE SEQUENCE [LARGE SCALE GENOMIC DNA]</scope>
    <source>
        <strain evidence="11">TISTR 1514</strain>
    </source>
</reference>
<evidence type="ECO:0000256" key="8">
    <source>
        <dbReference type="SAM" id="Phobius"/>
    </source>
</evidence>
<dbReference type="InterPro" id="IPR020846">
    <property type="entry name" value="MFS_dom"/>
</dbReference>
<evidence type="ECO:0000256" key="7">
    <source>
        <dbReference type="RuleBase" id="RU003346"/>
    </source>
</evidence>
<gene>
    <name evidence="10" type="ORF">ACFSW7_07305</name>
</gene>
<evidence type="ECO:0000256" key="3">
    <source>
        <dbReference type="ARBA" id="ARBA00022448"/>
    </source>
</evidence>
<evidence type="ECO:0000256" key="6">
    <source>
        <dbReference type="ARBA" id="ARBA00023136"/>
    </source>
</evidence>
<sequence>MSSATNQPANIEAALPPLTPGPHNRRLSIVTSSLLFGAAIGAMLGGRLADSWGRKRTILLLAIGFLIGATTCALAPSFGVMVIGRIVLGISVGAASTNVPVYLAELSPHERRGSLAGRNEVMIAVGAFAAFCANAIIGNVWGHLDSVWRIMLAICIIPALALFFGMLSMPESPRWLVAQGRRDEALAILTTIRPRERAEAELAVAAQLVDESKSAKQTSFSTVLASKWLRRILFIGIGVAVFQQLTGINTIVYYGQTVLVEAGFAADAALIANVVPGAIGVLGSIASLFMMERVNRRTMFMAGYALITICHVLIGVSSMVLPVGNPARPFVILVLVVLFVGSMQTFLNVATWVILSEIFPLKMSGLGIGVAVFCMWIANALLGLFFPSVVDGIGITGSFFMLGAFNLVALVFVVRYLPETRGRTLEGIENDVTTGAIYTQR</sequence>
<evidence type="ECO:0000256" key="1">
    <source>
        <dbReference type="ARBA" id="ARBA00004651"/>
    </source>
</evidence>
<comment type="caution">
    <text evidence="10">The sequence shown here is derived from an EMBL/GenBank/DDBJ whole genome shotgun (WGS) entry which is preliminary data.</text>
</comment>
<dbReference type="SUPFAM" id="SSF103473">
    <property type="entry name" value="MFS general substrate transporter"/>
    <property type="match status" value="1"/>
</dbReference>
<keyword evidence="5 8" id="KW-1133">Transmembrane helix</keyword>
<evidence type="ECO:0000256" key="4">
    <source>
        <dbReference type="ARBA" id="ARBA00022692"/>
    </source>
</evidence>
<protein>
    <submittedName>
        <fullName evidence="10">Sugar porter family MFS transporter</fullName>
    </submittedName>
</protein>
<dbReference type="EMBL" id="JBHUNE010000006">
    <property type="protein sequence ID" value="MFD2758183.1"/>
    <property type="molecule type" value="Genomic_DNA"/>
</dbReference>
<evidence type="ECO:0000256" key="5">
    <source>
        <dbReference type="ARBA" id="ARBA00022989"/>
    </source>
</evidence>
<dbReference type="InterPro" id="IPR005828">
    <property type="entry name" value="MFS_sugar_transport-like"/>
</dbReference>
<dbReference type="PROSITE" id="PS00217">
    <property type="entry name" value="SUGAR_TRANSPORT_2"/>
    <property type="match status" value="1"/>
</dbReference>
<feature type="transmembrane region" description="Helical" evidence="8">
    <location>
        <begin position="147"/>
        <end position="167"/>
    </location>
</feature>
<feature type="transmembrane region" description="Helical" evidence="8">
    <location>
        <begin position="58"/>
        <end position="76"/>
    </location>
</feature>
<feature type="transmembrane region" description="Helical" evidence="8">
    <location>
        <begin position="121"/>
        <end position="141"/>
    </location>
</feature>
<proteinExistence type="inferred from homology"/>
<comment type="subcellular location">
    <subcellularLocation>
        <location evidence="1">Cell membrane</location>
        <topology evidence="1">Multi-pass membrane protein</topology>
    </subcellularLocation>
</comment>
<dbReference type="PROSITE" id="PS50850">
    <property type="entry name" value="MFS"/>
    <property type="match status" value="1"/>
</dbReference>
<feature type="transmembrane region" description="Helical" evidence="8">
    <location>
        <begin position="366"/>
        <end position="386"/>
    </location>
</feature>
<evidence type="ECO:0000259" key="9">
    <source>
        <dbReference type="PROSITE" id="PS50850"/>
    </source>
</evidence>
<dbReference type="RefSeq" id="WP_019618635.1">
    <property type="nucleotide sequence ID" value="NZ_JBHUNE010000006.1"/>
</dbReference>
<feature type="transmembrane region" description="Helical" evidence="8">
    <location>
        <begin position="330"/>
        <end position="354"/>
    </location>
</feature>
<feature type="transmembrane region" description="Helical" evidence="8">
    <location>
        <begin position="268"/>
        <end position="290"/>
    </location>
</feature>
<feature type="transmembrane region" description="Helical" evidence="8">
    <location>
        <begin position="302"/>
        <end position="324"/>
    </location>
</feature>
<dbReference type="PROSITE" id="PS00216">
    <property type="entry name" value="SUGAR_TRANSPORT_1"/>
    <property type="match status" value="1"/>
</dbReference>
<feature type="transmembrane region" description="Helical" evidence="8">
    <location>
        <begin position="82"/>
        <end position="101"/>
    </location>
</feature>
<evidence type="ECO:0000313" key="11">
    <source>
        <dbReference type="Proteomes" id="UP001597492"/>
    </source>
</evidence>
<name>A0ABW5UWX8_9MICO</name>
<keyword evidence="3 7" id="KW-0813">Transport</keyword>
<dbReference type="InterPro" id="IPR005829">
    <property type="entry name" value="Sugar_transporter_CS"/>
</dbReference>
<feature type="transmembrane region" description="Helical" evidence="8">
    <location>
        <begin position="392"/>
        <end position="414"/>
    </location>
</feature>
<accession>A0ABW5UWX8</accession>
<dbReference type="InterPro" id="IPR003663">
    <property type="entry name" value="Sugar/inositol_transpt"/>
</dbReference>
<keyword evidence="6 8" id="KW-0472">Membrane</keyword>
<dbReference type="Proteomes" id="UP001597492">
    <property type="component" value="Unassembled WGS sequence"/>
</dbReference>
<dbReference type="InterPro" id="IPR050814">
    <property type="entry name" value="Myo-inositol_Transporter"/>
</dbReference>
<keyword evidence="4 8" id="KW-0812">Transmembrane</keyword>
<organism evidence="10 11">
    <name type="scientific">Gulosibacter faecalis</name>
    <dbReference type="NCBI Taxonomy" id="272240"/>
    <lineage>
        <taxon>Bacteria</taxon>
        <taxon>Bacillati</taxon>
        <taxon>Actinomycetota</taxon>
        <taxon>Actinomycetes</taxon>
        <taxon>Micrococcales</taxon>
        <taxon>Microbacteriaceae</taxon>
        <taxon>Gulosibacter</taxon>
    </lineage>
</organism>
<keyword evidence="11" id="KW-1185">Reference proteome</keyword>